<name>A0AAW2YY54_9EUKA</name>
<evidence type="ECO:0000313" key="1">
    <source>
        <dbReference type="EMBL" id="KAL0482007.1"/>
    </source>
</evidence>
<comment type="caution">
    <text evidence="1">The sequence shown here is derived from an EMBL/GenBank/DDBJ whole genome shotgun (WGS) entry which is preliminary data.</text>
</comment>
<reference evidence="1 2" key="1">
    <citation type="submission" date="2024-03" db="EMBL/GenBank/DDBJ databases">
        <title>The Acrasis kona genome and developmental transcriptomes reveal deep origins of eukaryotic multicellular pathways.</title>
        <authorList>
            <person name="Sheikh S."/>
            <person name="Fu C.-J."/>
            <person name="Brown M.W."/>
            <person name="Baldauf S.L."/>
        </authorList>
    </citation>
    <scope>NUCLEOTIDE SEQUENCE [LARGE SCALE GENOMIC DNA]</scope>
    <source>
        <strain evidence="1 2">ATCC MYA-3509</strain>
    </source>
</reference>
<dbReference type="EMBL" id="JAOPGA020000806">
    <property type="protein sequence ID" value="KAL0482007.1"/>
    <property type="molecule type" value="Genomic_DNA"/>
</dbReference>
<accession>A0AAW2YY54</accession>
<dbReference type="Proteomes" id="UP001431209">
    <property type="component" value="Unassembled WGS sequence"/>
</dbReference>
<keyword evidence="2" id="KW-1185">Reference proteome</keyword>
<organism evidence="1 2">
    <name type="scientific">Acrasis kona</name>
    <dbReference type="NCBI Taxonomy" id="1008807"/>
    <lineage>
        <taxon>Eukaryota</taxon>
        <taxon>Discoba</taxon>
        <taxon>Heterolobosea</taxon>
        <taxon>Tetramitia</taxon>
        <taxon>Eutetramitia</taxon>
        <taxon>Acrasidae</taxon>
        <taxon>Acrasis</taxon>
    </lineage>
</organism>
<dbReference type="AlphaFoldDB" id="A0AAW2YY54"/>
<sequence>MNTTQDIIIRQPIVAGIIEDQPVTDVKVFKTKKTVVKRPVVTNIYNQAVVDIEEEDKRIQLIEKKRREDHYKQKVEEIKKMSKTVEFDSKSKKNFICAIEDEVDKDGKLFRITRTYAIELV</sequence>
<evidence type="ECO:0000313" key="2">
    <source>
        <dbReference type="Proteomes" id="UP001431209"/>
    </source>
</evidence>
<proteinExistence type="predicted"/>
<protein>
    <submittedName>
        <fullName evidence="1">Threonine tRS</fullName>
    </submittedName>
</protein>
<gene>
    <name evidence="1" type="ORF">AKO1_013152</name>
</gene>